<dbReference type="EMBL" id="LAZR01049787">
    <property type="protein sequence ID" value="KKK88822.1"/>
    <property type="molecule type" value="Genomic_DNA"/>
</dbReference>
<organism evidence="1">
    <name type="scientific">marine sediment metagenome</name>
    <dbReference type="NCBI Taxonomy" id="412755"/>
    <lineage>
        <taxon>unclassified sequences</taxon>
        <taxon>metagenomes</taxon>
        <taxon>ecological metagenomes</taxon>
    </lineage>
</organism>
<comment type="caution">
    <text evidence="1">The sequence shown here is derived from an EMBL/GenBank/DDBJ whole genome shotgun (WGS) entry which is preliminary data.</text>
</comment>
<reference evidence="1" key="1">
    <citation type="journal article" date="2015" name="Nature">
        <title>Complex archaea that bridge the gap between prokaryotes and eukaryotes.</title>
        <authorList>
            <person name="Spang A."/>
            <person name="Saw J.H."/>
            <person name="Jorgensen S.L."/>
            <person name="Zaremba-Niedzwiedzka K."/>
            <person name="Martijn J."/>
            <person name="Lind A.E."/>
            <person name="van Eijk R."/>
            <person name="Schleper C."/>
            <person name="Guy L."/>
            <person name="Ettema T.J."/>
        </authorList>
    </citation>
    <scope>NUCLEOTIDE SEQUENCE</scope>
</reference>
<protein>
    <submittedName>
        <fullName evidence="1">Uncharacterized protein</fullName>
    </submittedName>
</protein>
<sequence length="100" mass="11131">IHRLVPWIVAVLVAVGSAAMTLKYSEDRIEKLESWQAAHATSQHSNTVRDIAILRVELDAIHRGRSEQTAKSDIIANQLRKLTRTVDALCAADMRCRPGD</sequence>
<evidence type="ECO:0000313" key="1">
    <source>
        <dbReference type="EMBL" id="KKK88822.1"/>
    </source>
</evidence>
<name>A0A0F8Z4W8_9ZZZZ</name>
<gene>
    <name evidence="1" type="ORF">LCGC14_2739270</name>
</gene>
<proteinExistence type="predicted"/>
<dbReference type="AlphaFoldDB" id="A0A0F8Z4W8"/>
<feature type="non-terminal residue" evidence="1">
    <location>
        <position position="1"/>
    </location>
</feature>
<accession>A0A0F8Z4W8</accession>